<dbReference type="RefSeq" id="WP_136729520.1">
    <property type="nucleotide sequence ID" value="NZ_SUMC01000087.1"/>
</dbReference>
<comment type="caution">
    <text evidence="2">The sequence shown here is derived from an EMBL/GenBank/DDBJ whole genome shotgun (WGS) entry which is preliminary data.</text>
</comment>
<dbReference type="PROSITE" id="PS50075">
    <property type="entry name" value="CARRIER"/>
    <property type="match status" value="1"/>
</dbReference>
<gene>
    <name evidence="2" type="ORF">FCI23_43090</name>
</gene>
<accession>A0A4U0RXE1</accession>
<reference evidence="2 3" key="1">
    <citation type="submission" date="2019-04" db="EMBL/GenBank/DDBJ databases">
        <title>Streptomyces oryziradicis sp. nov., a novel actinomycete isolated from rhizosphere soil of rice (Oryza sativa L.).</title>
        <authorList>
            <person name="Li C."/>
        </authorList>
    </citation>
    <scope>NUCLEOTIDE SEQUENCE [LARGE SCALE GENOMIC DNA]</scope>
    <source>
        <strain evidence="2 3">NEAU-C40</strain>
    </source>
</reference>
<evidence type="ECO:0000259" key="1">
    <source>
        <dbReference type="PROSITE" id="PS50075"/>
    </source>
</evidence>
<dbReference type="InterPro" id="IPR036736">
    <property type="entry name" value="ACP-like_sf"/>
</dbReference>
<sequence>MSTETEFVSDALRFLEEIGADISGVEPGTHLFDSGVLDSLGTLAFLDFLEQQMGEEIEIDALDMDSIATLRGAHRFVQDQKQD</sequence>
<organism evidence="2 3">
    <name type="scientific">Actinacidiphila oryziradicis</name>
    <dbReference type="NCBI Taxonomy" id="2571141"/>
    <lineage>
        <taxon>Bacteria</taxon>
        <taxon>Bacillati</taxon>
        <taxon>Actinomycetota</taxon>
        <taxon>Actinomycetes</taxon>
        <taxon>Kitasatosporales</taxon>
        <taxon>Streptomycetaceae</taxon>
        <taxon>Actinacidiphila</taxon>
    </lineage>
</organism>
<dbReference type="Proteomes" id="UP000305778">
    <property type="component" value="Unassembled WGS sequence"/>
</dbReference>
<dbReference type="Gene3D" id="1.10.1200.10">
    <property type="entry name" value="ACP-like"/>
    <property type="match status" value="1"/>
</dbReference>
<dbReference type="AlphaFoldDB" id="A0A4U0RXE1"/>
<evidence type="ECO:0000313" key="3">
    <source>
        <dbReference type="Proteomes" id="UP000305778"/>
    </source>
</evidence>
<dbReference type="Pfam" id="PF00550">
    <property type="entry name" value="PP-binding"/>
    <property type="match status" value="1"/>
</dbReference>
<protein>
    <submittedName>
        <fullName evidence="2">Acyl carrier protein</fullName>
    </submittedName>
</protein>
<dbReference type="EMBL" id="SUMC01000087">
    <property type="protein sequence ID" value="TKA00303.1"/>
    <property type="molecule type" value="Genomic_DNA"/>
</dbReference>
<evidence type="ECO:0000313" key="2">
    <source>
        <dbReference type="EMBL" id="TKA00303.1"/>
    </source>
</evidence>
<name>A0A4U0RXE1_9ACTN</name>
<proteinExistence type="predicted"/>
<keyword evidence="3" id="KW-1185">Reference proteome</keyword>
<dbReference type="SUPFAM" id="SSF47336">
    <property type="entry name" value="ACP-like"/>
    <property type="match status" value="1"/>
</dbReference>
<dbReference type="InterPro" id="IPR009081">
    <property type="entry name" value="PP-bd_ACP"/>
</dbReference>
<dbReference type="OrthoDB" id="8778689at2"/>
<feature type="domain" description="Carrier" evidence="1">
    <location>
        <begin position="2"/>
        <end position="81"/>
    </location>
</feature>